<proteinExistence type="predicted"/>
<organism evidence="2 3">
    <name type="scientific">Vibrio navarrensis</name>
    <dbReference type="NCBI Taxonomy" id="29495"/>
    <lineage>
        <taxon>Bacteria</taxon>
        <taxon>Pseudomonadati</taxon>
        <taxon>Pseudomonadota</taxon>
        <taxon>Gammaproteobacteria</taxon>
        <taxon>Vibrionales</taxon>
        <taxon>Vibrionaceae</taxon>
        <taxon>Vibrio</taxon>
    </lineage>
</organism>
<dbReference type="InterPro" id="IPR014710">
    <property type="entry name" value="RmlC-like_jellyroll"/>
</dbReference>
<dbReference type="Gene3D" id="2.60.120.10">
    <property type="entry name" value="Jelly Rolls"/>
    <property type="match status" value="1"/>
</dbReference>
<feature type="domain" description="Sugar 3,4-ketoisomerase QdtA cupin" evidence="1">
    <location>
        <begin position="3"/>
        <end position="130"/>
    </location>
</feature>
<evidence type="ECO:0000259" key="1">
    <source>
        <dbReference type="Pfam" id="PF05523"/>
    </source>
</evidence>
<gene>
    <name evidence="2" type="ORF">I3X05_00985</name>
</gene>
<evidence type="ECO:0000313" key="3">
    <source>
        <dbReference type="Proteomes" id="UP000594435"/>
    </source>
</evidence>
<dbReference type="Pfam" id="PF05523">
    <property type="entry name" value="FdtA"/>
    <property type="match status" value="1"/>
</dbReference>
<protein>
    <submittedName>
        <fullName evidence="2">WxcM-like domain-containing protein</fullName>
    </submittedName>
</protein>
<dbReference type="AlphaFoldDB" id="A0AAJ4IBH1"/>
<dbReference type="CDD" id="cd20292">
    <property type="entry name" value="cupin_QdtA-like"/>
    <property type="match status" value="1"/>
</dbReference>
<dbReference type="SUPFAM" id="SSF51182">
    <property type="entry name" value="RmlC-like cupins"/>
    <property type="match status" value="1"/>
</dbReference>
<sequence>MKNISVLNFPIKGDERGSLIALEQGVDVPFDIKRIYYIFGTKLGVSRGYHAHYNLEQMVICLKGSVTFRLDNGVKQETKTLSSPDEGLHMKGLIWREMHNFSEDCVLMVIASELYDEADYIRDYEMFKQEANRANSSSQ</sequence>
<accession>A0AAJ4IBH1</accession>
<dbReference type="EMBL" id="CP065217">
    <property type="protein sequence ID" value="QPL53789.1"/>
    <property type="molecule type" value="Genomic_DNA"/>
</dbReference>
<dbReference type="InterPro" id="IPR011051">
    <property type="entry name" value="RmlC_Cupin_sf"/>
</dbReference>
<dbReference type="Proteomes" id="UP000594435">
    <property type="component" value="Chromosome 1"/>
</dbReference>
<name>A0AAJ4IBH1_9VIBR</name>
<reference evidence="2 3" key="1">
    <citation type="submission" date="2020-11" db="EMBL/GenBank/DDBJ databases">
        <title>Complete and Circularized Genome Assembly of a human isolate of Vibrio navarrensis biotype pommerensis with MiSeq and MinION Sequence Data.</title>
        <authorList>
            <person name="Schwartz K."/>
            <person name="Borowiak M."/>
            <person name="Deneke C."/>
            <person name="Balau V."/>
            <person name="Metelmann C."/>
            <person name="Strauch E."/>
        </authorList>
    </citation>
    <scope>NUCLEOTIDE SEQUENCE [LARGE SCALE GENOMIC DNA]</scope>
    <source>
        <strain evidence="2 3">20-VB00237</strain>
    </source>
</reference>
<dbReference type="RefSeq" id="WP_045569366.1">
    <property type="nucleotide sequence ID" value="NZ_CP065217.1"/>
</dbReference>
<dbReference type="InterPro" id="IPR008894">
    <property type="entry name" value="QdtA_cupin_dom"/>
</dbReference>
<evidence type="ECO:0000313" key="2">
    <source>
        <dbReference type="EMBL" id="QPL53789.1"/>
    </source>
</evidence>